<dbReference type="OrthoDB" id="3770722at2759"/>
<gene>
    <name evidence="1" type="ORF">N0V87_004344</name>
</gene>
<keyword evidence="2" id="KW-1185">Reference proteome</keyword>
<name>A0A9W8X0N8_9PLEO</name>
<dbReference type="Proteomes" id="UP001140562">
    <property type="component" value="Unassembled WGS sequence"/>
</dbReference>
<organism evidence="1 2">
    <name type="scientific">Didymella glomerata</name>
    <dbReference type="NCBI Taxonomy" id="749621"/>
    <lineage>
        <taxon>Eukaryota</taxon>
        <taxon>Fungi</taxon>
        <taxon>Dikarya</taxon>
        <taxon>Ascomycota</taxon>
        <taxon>Pezizomycotina</taxon>
        <taxon>Dothideomycetes</taxon>
        <taxon>Pleosporomycetidae</taxon>
        <taxon>Pleosporales</taxon>
        <taxon>Pleosporineae</taxon>
        <taxon>Didymellaceae</taxon>
        <taxon>Didymella</taxon>
    </lineage>
</organism>
<proteinExistence type="predicted"/>
<comment type="caution">
    <text evidence="1">The sequence shown here is derived from an EMBL/GenBank/DDBJ whole genome shotgun (WGS) entry which is preliminary data.</text>
</comment>
<dbReference type="EMBL" id="JAPEUV010000034">
    <property type="protein sequence ID" value="KAJ4337996.1"/>
    <property type="molecule type" value="Genomic_DNA"/>
</dbReference>
<dbReference type="AlphaFoldDB" id="A0A9W8X0N8"/>
<reference evidence="1" key="1">
    <citation type="submission" date="2022-10" db="EMBL/GenBank/DDBJ databases">
        <title>Tapping the CABI collections for fungal endophytes: first genome assemblies for Collariella, Neodidymelliopsis, Ascochyta clinopodiicola, Didymella pomorum, Didymosphaeria variabile, Neocosmospora piperis and Neocucurbitaria cava.</title>
        <authorList>
            <person name="Hill R."/>
        </authorList>
    </citation>
    <scope>NUCLEOTIDE SEQUENCE</scope>
    <source>
        <strain evidence="1">IMI 360193</strain>
    </source>
</reference>
<accession>A0A9W8X0N8</accession>
<evidence type="ECO:0000313" key="1">
    <source>
        <dbReference type="EMBL" id="KAJ4337996.1"/>
    </source>
</evidence>
<protein>
    <submittedName>
        <fullName evidence="1">Uncharacterized protein</fullName>
    </submittedName>
</protein>
<evidence type="ECO:0000313" key="2">
    <source>
        <dbReference type="Proteomes" id="UP001140562"/>
    </source>
</evidence>
<sequence>MPPHRERTTPNSQDQLSYGSSNPFLRKIVYREQHEKEFERSFEYLQIQRTILKYVDKRGTAITAQQAYKWTANIVAKYHTPQPIQALRLCYYMRSFGFDTFAVIKPTCDPETGVDDTSLKLFVANPNSKQRGMGHDHLYWAQRIGTGKVTVRPYDTERSTRPRLRIDIGPPLTDTINQAFEDRFGGMVRMRGGGFEEVFE</sequence>